<evidence type="ECO:0000313" key="3">
    <source>
        <dbReference type="EMBL" id="NEN52182.1"/>
    </source>
</evidence>
<evidence type="ECO:0000313" key="5">
    <source>
        <dbReference type="Proteomes" id="UP000471152"/>
    </source>
</evidence>
<evidence type="ECO:0000313" key="2">
    <source>
        <dbReference type="EMBL" id="NEK95294.1"/>
    </source>
</evidence>
<evidence type="ECO:0000256" key="1">
    <source>
        <dbReference type="SAM" id="MobiDB-lite"/>
    </source>
</evidence>
<accession>A0A6P0H8X9</accession>
<dbReference type="Proteomes" id="UP000468828">
    <property type="component" value="Unassembled WGS sequence"/>
</dbReference>
<feature type="region of interest" description="Disordered" evidence="1">
    <location>
        <begin position="1"/>
        <end position="21"/>
    </location>
</feature>
<protein>
    <submittedName>
        <fullName evidence="3">Uncharacterized protein</fullName>
    </submittedName>
</protein>
<organism evidence="3 5">
    <name type="scientific">Modestobacter muralis</name>
    <dbReference type="NCBI Taxonomy" id="1608614"/>
    <lineage>
        <taxon>Bacteria</taxon>
        <taxon>Bacillati</taxon>
        <taxon>Actinomycetota</taxon>
        <taxon>Actinomycetes</taxon>
        <taxon>Geodermatophilales</taxon>
        <taxon>Geodermatophilaceae</taxon>
        <taxon>Modestobacter</taxon>
    </lineage>
</organism>
<dbReference type="EMBL" id="JAAGWH010000040">
    <property type="protein sequence ID" value="NEK95294.1"/>
    <property type="molecule type" value="Genomic_DNA"/>
</dbReference>
<reference evidence="2 4" key="1">
    <citation type="submission" date="2020-01" db="EMBL/GenBank/DDBJ databases">
        <title>the WGS Modestobacter muralis CPCC 204518.</title>
        <authorList>
            <person name="Jiang Z."/>
        </authorList>
    </citation>
    <scope>NUCLEOTIDE SEQUENCE [LARGE SCALE GENOMIC DNA]</scope>
    <source>
        <strain evidence="2 4">DSM 100205</strain>
    </source>
</reference>
<gene>
    <name evidence="3" type="ORF">G3R41_14795</name>
    <name evidence="2" type="ORF">GCU67_14145</name>
</gene>
<keyword evidence="4" id="KW-1185">Reference proteome</keyword>
<evidence type="ECO:0000313" key="4">
    <source>
        <dbReference type="Proteomes" id="UP000468828"/>
    </source>
</evidence>
<proteinExistence type="predicted"/>
<dbReference type="Proteomes" id="UP000471152">
    <property type="component" value="Unassembled WGS sequence"/>
</dbReference>
<reference evidence="3 5" key="2">
    <citation type="submission" date="2020-02" db="EMBL/GenBank/DDBJ databases">
        <title>The WGS of Modestobacter muralis DSM 100205.</title>
        <authorList>
            <person name="Jiang Z."/>
        </authorList>
    </citation>
    <scope>NUCLEOTIDE SEQUENCE [LARGE SCALE GENOMIC DNA]</scope>
    <source>
        <strain evidence="3 5">DSM 100205</strain>
    </source>
</reference>
<dbReference type="AlphaFoldDB" id="A0A6P0H8X9"/>
<comment type="caution">
    <text evidence="3">The sequence shown here is derived from an EMBL/GenBank/DDBJ whole genome shotgun (WGS) entry which is preliminary data.</text>
</comment>
<sequence>MTSSAPHQAPAPDRQDLHNPSIEESAAALGHCGMTDLHTGRVCQEPQDHAGSCAFVASAPGAR</sequence>
<dbReference type="RefSeq" id="WP_163611861.1">
    <property type="nucleotide sequence ID" value="NZ_JAAGWB010000042.1"/>
</dbReference>
<dbReference type="EMBL" id="JAAGWB010000042">
    <property type="protein sequence ID" value="NEN52182.1"/>
    <property type="molecule type" value="Genomic_DNA"/>
</dbReference>
<name>A0A6P0H8X9_9ACTN</name>